<sequence>MSFSNYKVIAMPVLVANFVLGAATAWANENYPAKSAGYNQGDWVASFNFSKVYVGEELGDLNVGGGALPNADVSIGNDTTLTFDIAYFVSSNIAVDFFVGVPARAKFQGEKSISSLGRVSEVDYGPAILSLQYHYDSFERLYPYVGVGVGRVLFFDKTDGALSSFDIKDKWAPAFQVGLRYDLGNSWMLNSDVRYIPFKTDVTGTLGPVPVSTKIEVDPFILSLGASYVF</sequence>
<keyword evidence="3" id="KW-1185">Reference proteome</keyword>
<keyword evidence="1" id="KW-0732">Signal</keyword>
<dbReference type="STRING" id="137658.SAMN05216186_102187"/>
<dbReference type="RefSeq" id="WP_032489564.1">
    <property type="nucleotide sequence ID" value="NZ_FNFD01000002.1"/>
</dbReference>
<dbReference type="SUPFAM" id="SSF56925">
    <property type="entry name" value="OMPA-like"/>
    <property type="match status" value="1"/>
</dbReference>
<evidence type="ECO:0000313" key="3">
    <source>
        <dbReference type="Proteomes" id="UP000198706"/>
    </source>
</evidence>
<feature type="signal peptide" evidence="1">
    <location>
        <begin position="1"/>
        <end position="27"/>
    </location>
</feature>
<proteinExistence type="predicted"/>
<dbReference type="InterPro" id="IPR011250">
    <property type="entry name" value="OMP/PagP_B-barrel"/>
</dbReference>
<feature type="chain" id="PRO_5011506836" evidence="1">
    <location>
        <begin position="28"/>
        <end position="230"/>
    </location>
</feature>
<evidence type="ECO:0000256" key="1">
    <source>
        <dbReference type="SAM" id="SignalP"/>
    </source>
</evidence>
<dbReference type="SMR" id="A0A1G8VDE8"/>
<name>A0A1G8VDE8_9PSED</name>
<dbReference type="AlphaFoldDB" id="A0A1G8VDE8"/>
<reference evidence="2 3" key="1">
    <citation type="submission" date="2016-10" db="EMBL/GenBank/DDBJ databases">
        <authorList>
            <person name="de Groot N.N."/>
        </authorList>
    </citation>
    <scope>NUCLEOTIDE SEQUENCE [LARGE SCALE GENOMIC DNA]</scope>
    <source>
        <strain evidence="2 3">JCM 21544</strain>
    </source>
</reference>
<dbReference type="InterPro" id="IPR005618">
    <property type="entry name" value="OMPW"/>
</dbReference>
<gene>
    <name evidence="2" type="ORF">SAMN05216186_102187</name>
</gene>
<evidence type="ECO:0000313" key="2">
    <source>
        <dbReference type="EMBL" id="SDJ63934.1"/>
    </source>
</evidence>
<dbReference type="Gene3D" id="2.40.160.20">
    <property type="match status" value="1"/>
</dbReference>
<dbReference type="GO" id="GO:0055085">
    <property type="term" value="P:transmembrane transport"/>
    <property type="evidence" value="ECO:0007669"/>
    <property type="project" value="TreeGrafter"/>
</dbReference>
<dbReference type="Proteomes" id="UP000198706">
    <property type="component" value="Unassembled WGS sequence"/>
</dbReference>
<organism evidence="2 3">
    <name type="scientific">Pseudomonas indica</name>
    <dbReference type="NCBI Taxonomy" id="137658"/>
    <lineage>
        <taxon>Bacteria</taxon>
        <taxon>Pseudomonadati</taxon>
        <taxon>Pseudomonadota</taxon>
        <taxon>Gammaproteobacteria</taxon>
        <taxon>Pseudomonadales</taxon>
        <taxon>Pseudomonadaceae</taxon>
        <taxon>Pseudomonas</taxon>
    </lineage>
</organism>
<dbReference type="PANTHER" id="PTHR36920:SF1">
    <property type="entry name" value="OUTER MEMBRANE PROTEIN W"/>
    <property type="match status" value="1"/>
</dbReference>
<dbReference type="EMBL" id="FNFD01000002">
    <property type="protein sequence ID" value="SDJ63934.1"/>
    <property type="molecule type" value="Genomic_DNA"/>
</dbReference>
<dbReference type="Pfam" id="PF03922">
    <property type="entry name" value="OmpW"/>
    <property type="match status" value="1"/>
</dbReference>
<dbReference type="GO" id="GO:0019867">
    <property type="term" value="C:outer membrane"/>
    <property type="evidence" value="ECO:0007669"/>
    <property type="project" value="InterPro"/>
</dbReference>
<dbReference type="PANTHER" id="PTHR36920">
    <property type="match status" value="1"/>
</dbReference>
<accession>A0A1G8VDE8</accession>
<protein>
    <submittedName>
        <fullName evidence="2">Outer membrane protein</fullName>
    </submittedName>
</protein>